<protein>
    <recommendedName>
        <fullName evidence="1">Endonuclease GajA/Old nuclease/RecF-like AAA domain-containing protein</fullName>
    </recommendedName>
</protein>
<sequence length="423" mass="49192">MSVYITQIEAYNIHDRFTIKQSFQSGLNIIYGNNGSGKTTLLHIIANILTGDLRRLKYIQFSRILIEFSNYNHIMILNNENSIDVYINSDDFIKLSKRGSNINSELINKLLFNNLLFDVGYFPAFRTMIDAWFFMNLSGNNENNNSSNSITKLARETFSNFIPNIDYVSPIEIQEKINDEIKSARLSISDIENELLVNAFYKMIDLVANKDIKSLEGKNKIIMDILRIINHDNKSVLRSSFYPEKITNKLRNISDIINSEYDEKTDTINTIILSIFRDILKDRSKKQTLFLRHIENYLSSVNEFFEDKKLEFIISSNKDGHDEYKISVTSNNKVYNNFQSLSSGERQIITLLYTATYMSSKEIILIDEPEISLHVDWQRLLLKKLMSQIKDKRPKNKQLIVCTHSPFISADHMDHMKKLEVEG</sequence>
<dbReference type="Proteomes" id="UP000050277">
    <property type="component" value="Unassembled WGS sequence"/>
</dbReference>
<dbReference type="EMBL" id="LGKP01000040">
    <property type="protein sequence ID" value="KPL80264.1"/>
    <property type="molecule type" value="Genomic_DNA"/>
</dbReference>
<dbReference type="InterPro" id="IPR051396">
    <property type="entry name" value="Bact_Antivir_Def_Nuclease"/>
</dbReference>
<gene>
    <name evidence="2" type="ORF">SE18_24745</name>
</gene>
<dbReference type="AlphaFoldDB" id="A0A0P6XBW5"/>
<feature type="domain" description="Endonuclease GajA/Old nuclease/RecF-like AAA" evidence="1">
    <location>
        <begin position="22"/>
        <end position="408"/>
    </location>
</feature>
<dbReference type="InterPro" id="IPR041685">
    <property type="entry name" value="AAA_GajA/Old/RecF-like"/>
</dbReference>
<name>A0A0P6XBW5_9CHLR</name>
<dbReference type="Pfam" id="PF13175">
    <property type="entry name" value="AAA_15"/>
    <property type="match status" value="1"/>
</dbReference>
<dbReference type="PATRIC" id="fig|70996.4.peg.5070"/>
<dbReference type="SUPFAM" id="SSF52540">
    <property type="entry name" value="P-loop containing nucleoside triphosphate hydrolases"/>
    <property type="match status" value="1"/>
</dbReference>
<keyword evidence="3" id="KW-1185">Reference proteome</keyword>
<evidence type="ECO:0000313" key="3">
    <source>
        <dbReference type="Proteomes" id="UP000050277"/>
    </source>
</evidence>
<dbReference type="RefSeq" id="WP_054537151.1">
    <property type="nucleotide sequence ID" value="NZ_LGKP01000040.1"/>
</dbReference>
<dbReference type="STRING" id="70996.SE18_24745"/>
<dbReference type="CDD" id="cd00267">
    <property type="entry name" value="ABC_ATPase"/>
    <property type="match status" value="1"/>
</dbReference>
<evidence type="ECO:0000259" key="1">
    <source>
        <dbReference type="Pfam" id="PF13175"/>
    </source>
</evidence>
<evidence type="ECO:0000313" key="2">
    <source>
        <dbReference type="EMBL" id="KPL80264.1"/>
    </source>
</evidence>
<dbReference type="Gene3D" id="3.40.50.300">
    <property type="entry name" value="P-loop containing nucleotide triphosphate hydrolases"/>
    <property type="match status" value="2"/>
</dbReference>
<dbReference type="InterPro" id="IPR027417">
    <property type="entry name" value="P-loop_NTPase"/>
</dbReference>
<proteinExistence type="predicted"/>
<organism evidence="2 3">
    <name type="scientific">Herpetosiphon geysericola</name>
    <dbReference type="NCBI Taxonomy" id="70996"/>
    <lineage>
        <taxon>Bacteria</taxon>
        <taxon>Bacillati</taxon>
        <taxon>Chloroflexota</taxon>
        <taxon>Chloroflexia</taxon>
        <taxon>Herpetosiphonales</taxon>
        <taxon>Herpetosiphonaceae</taxon>
        <taxon>Herpetosiphon</taxon>
    </lineage>
</organism>
<accession>A0A0P6XBW5</accession>
<dbReference type="OrthoDB" id="9801813at2"/>
<dbReference type="PANTHER" id="PTHR43581">
    <property type="entry name" value="ATP/GTP PHOSPHATASE"/>
    <property type="match status" value="1"/>
</dbReference>
<dbReference type="PANTHER" id="PTHR43581:SF2">
    <property type="entry name" value="EXCINUCLEASE ATPASE SUBUNIT"/>
    <property type="match status" value="1"/>
</dbReference>
<comment type="caution">
    <text evidence="2">The sequence shown here is derived from an EMBL/GenBank/DDBJ whole genome shotgun (WGS) entry which is preliminary data.</text>
</comment>
<reference evidence="2 3" key="1">
    <citation type="submission" date="2015-07" db="EMBL/GenBank/DDBJ databases">
        <title>Whole genome sequence of Herpetosiphon geysericola DSM 7119.</title>
        <authorList>
            <person name="Hemp J."/>
            <person name="Ward L.M."/>
            <person name="Pace L.A."/>
            <person name="Fischer W.W."/>
        </authorList>
    </citation>
    <scope>NUCLEOTIDE SEQUENCE [LARGE SCALE GENOMIC DNA]</scope>
    <source>
        <strain evidence="2 3">DSM 7119</strain>
    </source>
</reference>